<protein>
    <recommendedName>
        <fullName evidence="5">WW domain-containing protein</fullName>
    </recommendedName>
</protein>
<evidence type="ECO:0000313" key="3">
    <source>
        <dbReference type="EMBL" id="KZT25705.1"/>
    </source>
</evidence>
<dbReference type="OrthoDB" id="2657661at2759"/>
<dbReference type="STRING" id="1314782.A0A165SUN7"/>
<dbReference type="InParanoid" id="A0A165SUN7"/>
<evidence type="ECO:0000313" key="4">
    <source>
        <dbReference type="Proteomes" id="UP000076761"/>
    </source>
</evidence>
<dbReference type="Proteomes" id="UP000076761">
    <property type="component" value="Unassembled WGS sequence"/>
</dbReference>
<dbReference type="EMBL" id="KV425570">
    <property type="protein sequence ID" value="KZT25705.1"/>
    <property type="molecule type" value="Genomic_DNA"/>
</dbReference>
<feature type="transmembrane region" description="Helical" evidence="2">
    <location>
        <begin position="705"/>
        <end position="723"/>
    </location>
</feature>
<keyword evidence="2" id="KW-1133">Transmembrane helix</keyword>
<keyword evidence="2" id="KW-0472">Membrane</keyword>
<feature type="compositionally biased region" description="Polar residues" evidence="1">
    <location>
        <begin position="135"/>
        <end position="150"/>
    </location>
</feature>
<organism evidence="3 4">
    <name type="scientific">Neolentinus lepideus HHB14362 ss-1</name>
    <dbReference type="NCBI Taxonomy" id="1314782"/>
    <lineage>
        <taxon>Eukaryota</taxon>
        <taxon>Fungi</taxon>
        <taxon>Dikarya</taxon>
        <taxon>Basidiomycota</taxon>
        <taxon>Agaricomycotina</taxon>
        <taxon>Agaricomycetes</taxon>
        <taxon>Gloeophyllales</taxon>
        <taxon>Gloeophyllaceae</taxon>
        <taxon>Neolentinus</taxon>
    </lineage>
</organism>
<name>A0A165SUN7_9AGAM</name>
<feature type="region of interest" description="Disordered" evidence="1">
    <location>
        <begin position="98"/>
        <end position="119"/>
    </location>
</feature>
<feature type="compositionally biased region" description="Low complexity" evidence="1">
    <location>
        <begin position="154"/>
        <end position="171"/>
    </location>
</feature>
<reference evidence="3 4" key="1">
    <citation type="journal article" date="2016" name="Mol. Biol. Evol.">
        <title>Comparative Genomics of Early-Diverging Mushroom-Forming Fungi Provides Insights into the Origins of Lignocellulose Decay Capabilities.</title>
        <authorList>
            <person name="Nagy L.G."/>
            <person name="Riley R."/>
            <person name="Tritt A."/>
            <person name="Adam C."/>
            <person name="Daum C."/>
            <person name="Floudas D."/>
            <person name="Sun H."/>
            <person name="Yadav J.S."/>
            <person name="Pangilinan J."/>
            <person name="Larsson K.H."/>
            <person name="Matsuura K."/>
            <person name="Barry K."/>
            <person name="Labutti K."/>
            <person name="Kuo R."/>
            <person name="Ohm R.A."/>
            <person name="Bhattacharya S.S."/>
            <person name="Shirouzu T."/>
            <person name="Yoshinaga Y."/>
            <person name="Martin F.M."/>
            <person name="Grigoriev I.V."/>
            <person name="Hibbett D.S."/>
        </authorList>
    </citation>
    <scope>NUCLEOTIDE SEQUENCE [LARGE SCALE GENOMIC DNA]</scope>
    <source>
        <strain evidence="3 4">HHB14362 ss-1</strain>
    </source>
</reference>
<accession>A0A165SUN7</accession>
<evidence type="ECO:0008006" key="5">
    <source>
        <dbReference type="Google" id="ProtNLM"/>
    </source>
</evidence>
<evidence type="ECO:0000256" key="1">
    <source>
        <dbReference type="SAM" id="MobiDB-lite"/>
    </source>
</evidence>
<keyword evidence="2" id="KW-0812">Transmembrane</keyword>
<feature type="transmembrane region" description="Helical" evidence="2">
    <location>
        <begin position="659"/>
        <end position="685"/>
    </location>
</feature>
<sequence>MLPCAIPTHSLLALLRRLVKRIAHIPRSFFHVIRRTLLFFARLARGRSKKNNVHGGQSGDSNASTITLHMPHGKATTSVVCGSSVPQIGPVIQPTPQSTMLSPAVTPPQQNPLGGLPEAMKLHGFSRASLADTASMRSVQWTSRSGTSLRHVSRSPSPMSSRASSPCPSSSHDVRPRTPSESRLNVPSHLHPLSVSIASGRSNISSTLNHSSASPAGCGAVPVGMMEPSILKPIHPGRVRRYERNNKIGKTSAILYKIPPRDNFTPRSGLVNVPQEWQPEIHPEGALYFRHVIKNILTEADLTDPRTLNFVETCIAEIEADIRENGLNRASRGDTELLEDTELVLEPLEEEDEEGIRRTRCGYYFADLTNRTLFWFDEYDTGLMLDEVQALSEDHMKYELESQYWRHCELFPNHRAFQEDLINELRCILLHAGIDAFTSSGSTSPYSWQDTERMLSLMKHAPILSSTSTSTSPTPSDACQGYVACSVSRLMGVFVHSRFLHFYGTRMARLAREQTVYEGSTRKPSRLFWVLSYFLFYAPRKHLESLDKMWVDKIINYVSWTRFMEHLLDEWSDLSLTTTVMLTVDVSFLAIQSVDVASQHAGFRGAAQIPIYVSTVASAGSIIIGLLLTRHHRIIPRDDAEIAQQYLWGKYKETWGFEFLAIFYSVPYALLMWAMVTFLIGLTFVCFSVDSIFPDTNLRVHLPSALAWAFVLGLIFLYLHMDWEGRNDTPLKRFFRGLRLVTSPIRSPLDCVSKLETLWGFMKSTRRRASQENEGSSHVEAPEEQA</sequence>
<feature type="region of interest" description="Disordered" evidence="1">
    <location>
        <begin position="133"/>
        <end position="187"/>
    </location>
</feature>
<keyword evidence="4" id="KW-1185">Reference proteome</keyword>
<evidence type="ECO:0000256" key="2">
    <source>
        <dbReference type="SAM" id="Phobius"/>
    </source>
</evidence>
<gene>
    <name evidence="3" type="ORF">NEOLEDRAFT_1114043</name>
</gene>
<feature type="transmembrane region" description="Helical" evidence="2">
    <location>
        <begin position="609"/>
        <end position="628"/>
    </location>
</feature>
<proteinExistence type="predicted"/>
<dbReference type="AlphaFoldDB" id="A0A165SUN7"/>